<dbReference type="PANTHER" id="PTHR43540">
    <property type="entry name" value="PEROXYUREIDOACRYLATE/UREIDOACRYLATE AMIDOHYDROLASE-RELATED"/>
    <property type="match status" value="1"/>
</dbReference>
<comment type="caution">
    <text evidence="4">The sequence shown here is derived from an EMBL/GenBank/DDBJ whole genome shotgun (WGS) entry which is preliminary data.</text>
</comment>
<proteinExistence type="inferred from homology"/>
<dbReference type="PANTHER" id="PTHR43540:SF14">
    <property type="entry name" value="ISOCHORISMATASE"/>
    <property type="match status" value="1"/>
</dbReference>
<dbReference type="InterPro" id="IPR050272">
    <property type="entry name" value="Isochorismatase-like_hydrls"/>
</dbReference>
<gene>
    <name evidence="4" type="ORF">CWS20_24620</name>
</gene>
<comment type="similarity">
    <text evidence="1">Belongs to the isochorismatase family.</text>
</comment>
<evidence type="ECO:0000256" key="1">
    <source>
        <dbReference type="ARBA" id="ARBA00006336"/>
    </source>
</evidence>
<dbReference type="SUPFAM" id="SSF52499">
    <property type="entry name" value="Isochorismatase-like hydrolases"/>
    <property type="match status" value="1"/>
</dbReference>
<dbReference type="InterPro" id="IPR000868">
    <property type="entry name" value="Isochorismatase-like_dom"/>
</dbReference>
<keyword evidence="2 4" id="KW-0378">Hydrolase</keyword>
<protein>
    <submittedName>
        <fullName evidence="4">Cysteine hydrolase</fullName>
    </submittedName>
</protein>
<dbReference type="CDD" id="cd01014">
    <property type="entry name" value="nicotinamidase_related"/>
    <property type="match status" value="1"/>
</dbReference>
<accession>A0A2N0Z9Z6</accession>
<dbReference type="Proteomes" id="UP000233343">
    <property type="component" value="Unassembled WGS sequence"/>
</dbReference>
<dbReference type="RefSeq" id="WP_066194009.1">
    <property type="nucleotide sequence ID" value="NZ_JAFDQP010000003.1"/>
</dbReference>
<dbReference type="AlphaFoldDB" id="A0A2N0Z9Z6"/>
<dbReference type="Pfam" id="PF00857">
    <property type="entry name" value="Isochorismatase"/>
    <property type="match status" value="1"/>
</dbReference>
<evidence type="ECO:0000256" key="2">
    <source>
        <dbReference type="ARBA" id="ARBA00022801"/>
    </source>
</evidence>
<dbReference type="Gene3D" id="3.40.50.850">
    <property type="entry name" value="Isochorismatase-like"/>
    <property type="match status" value="1"/>
</dbReference>
<dbReference type="EMBL" id="PISD01000070">
    <property type="protein sequence ID" value="PKG26336.1"/>
    <property type="molecule type" value="Genomic_DNA"/>
</dbReference>
<name>A0A2N0Z9Z6_9BACI</name>
<feature type="domain" description="Isochorismatase-like" evidence="3">
    <location>
        <begin position="4"/>
        <end position="142"/>
    </location>
</feature>
<evidence type="ECO:0000313" key="5">
    <source>
        <dbReference type="Proteomes" id="UP000233343"/>
    </source>
</evidence>
<dbReference type="GO" id="GO:0016787">
    <property type="term" value="F:hydrolase activity"/>
    <property type="evidence" value="ECO:0007669"/>
    <property type="project" value="UniProtKB-KW"/>
</dbReference>
<organism evidence="4 5">
    <name type="scientific">Cytobacillus horneckiae</name>
    <dbReference type="NCBI Taxonomy" id="549687"/>
    <lineage>
        <taxon>Bacteria</taxon>
        <taxon>Bacillati</taxon>
        <taxon>Bacillota</taxon>
        <taxon>Bacilli</taxon>
        <taxon>Bacillales</taxon>
        <taxon>Bacillaceae</taxon>
        <taxon>Cytobacillus</taxon>
    </lineage>
</organism>
<evidence type="ECO:0000313" key="4">
    <source>
        <dbReference type="EMBL" id="PKG26336.1"/>
    </source>
</evidence>
<keyword evidence="5" id="KW-1185">Reference proteome</keyword>
<dbReference type="InterPro" id="IPR036380">
    <property type="entry name" value="Isochorismatase-like_sf"/>
</dbReference>
<sequence>MNQALLVIDAQQELIDGNQEEKEVFNKERLIVNINHVIAQALVEDASVIFVRDKDVAEGEGNGFQVHKEINIPEGKAVFFDKKATNAFYKTDLLPYLKDRSVSHLVIVGCKTEHCIDTAVRAATINGFDVTLVRDGHSTTDSNVLSAQEIIAHHNHTLHGHYNIDHFSVVRDADEPLFQPIHDQHR</sequence>
<reference evidence="4 5" key="1">
    <citation type="journal article" date="2010" name="Int. J. Syst. Evol. Microbiol.">
        <title>Bacillus horneckiae sp. nov., isolated from a spacecraft-assembly clean room.</title>
        <authorList>
            <person name="Vaishampayan P."/>
            <person name="Probst A."/>
            <person name="Krishnamurthi S."/>
            <person name="Ghosh S."/>
            <person name="Osman S."/>
            <person name="McDowall A."/>
            <person name="Ruckmani A."/>
            <person name="Mayilraj S."/>
            <person name="Venkateswaran K."/>
        </authorList>
    </citation>
    <scope>NUCLEOTIDE SEQUENCE [LARGE SCALE GENOMIC DNA]</scope>
    <source>
        <strain evidence="5">1PO1SC</strain>
    </source>
</reference>
<evidence type="ECO:0000259" key="3">
    <source>
        <dbReference type="Pfam" id="PF00857"/>
    </source>
</evidence>